<evidence type="ECO:0000313" key="1">
    <source>
        <dbReference type="EMBL" id="MPL77503.1"/>
    </source>
</evidence>
<dbReference type="AlphaFoldDB" id="A0A644UF11"/>
<organism evidence="1">
    <name type="scientific">bioreactor metagenome</name>
    <dbReference type="NCBI Taxonomy" id="1076179"/>
    <lineage>
        <taxon>unclassified sequences</taxon>
        <taxon>metagenomes</taxon>
        <taxon>ecological metagenomes</taxon>
    </lineage>
</organism>
<comment type="caution">
    <text evidence="1">The sequence shown here is derived from an EMBL/GenBank/DDBJ whole genome shotgun (WGS) entry which is preliminary data.</text>
</comment>
<proteinExistence type="predicted"/>
<dbReference type="EMBL" id="VSSQ01000107">
    <property type="protein sequence ID" value="MPL77503.1"/>
    <property type="molecule type" value="Genomic_DNA"/>
</dbReference>
<protein>
    <recommendedName>
        <fullName evidence="2">Outer membrane protein beta-barrel domain-containing protein</fullName>
    </recommendedName>
</protein>
<evidence type="ECO:0008006" key="2">
    <source>
        <dbReference type="Google" id="ProtNLM"/>
    </source>
</evidence>
<name>A0A644UF11_9ZZZZ</name>
<accession>A0A644UF11</accession>
<gene>
    <name evidence="1" type="ORF">SDC9_23359</name>
</gene>
<sequence>MIRKLLLFISLNFILSSLYSQNNTPSIPFELFFGSNRTNAQLSLNKNIKGKFNFANLTVAAADYKNTLAENEVIMMNTINYQFHKKINFGAGLRYHYKKGLIPNLSMSFTHFNPTWTFIFSPCFELLPKRDIEFVGIVEFKPKLTDKLRLYTRLQGLYNHNITDNLHDRSYANFRLGLKINRIAFGAAANIDYYGPKKLYKDNYGVFFKIDI</sequence>
<reference evidence="1" key="1">
    <citation type="submission" date="2019-08" db="EMBL/GenBank/DDBJ databases">
        <authorList>
            <person name="Kucharzyk K."/>
            <person name="Murdoch R.W."/>
            <person name="Higgins S."/>
            <person name="Loffler F."/>
        </authorList>
    </citation>
    <scope>NUCLEOTIDE SEQUENCE</scope>
</reference>